<organism evidence="2 3">
    <name type="scientific">Glossina brevipalpis</name>
    <dbReference type="NCBI Taxonomy" id="37001"/>
    <lineage>
        <taxon>Eukaryota</taxon>
        <taxon>Metazoa</taxon>
        <taxon>Ecdysozoa</taxon>
        <taxon>Arthropoda</taxon>
        <taxon>Hexapoda</taxon>
        <taxon>Insecta</taxon>
        <taxon>Pterygota</taxon>
        <taxon>Neoptera</taxon>
        <taxon>Endopterygota</taxon>
        <taxon>Diptera</taxon>
        <taxon>Brachycera</taxon>
        <taxon>Muscomorpha</taxon>
        <taxon>Hippoboscoidea</taxon>
        <taxon>Glossinidae</taxon>
        <taxon>Glossina</taxon>
    </lineage>
</organism>
<accession>A0A1A9WQU0</accession>
<keyword evidence="1" id="KW-0472">Membrane</keyword>
<keyword evidence="1" id="KW-1133">Transmembrane helix</keyword>
<feature type="transmembrane region" description="Helical" evidence="1">
    <location>
        <begin position="203"/>
        <end position="224"/>
    </location>
</feature>
<feature type="transmembrane region" description="Helical" evidence="1">
    <location>
        <begin position="156"/>
        <end position="183"/>
    </location>
</feature>
<dbReference type="Proteomes" id="UP000091820">
    <property type="component" value="Unassembled WGS sequence"/>
</dbReference>
<keyword evidence="1" id="KW-0812">Transmembrane</keyword>
<dbReference type="EnsemblMetazoa" id="GBRI028645-RA">
    <property type="protein sequence ID" value="GBRI028645-PA"/>
    <property type="gene ID" value="GBRI028645"/>
</dbReference>
<evidence type="ECO:0000313" key="3">
    <source>
        <dbReference type="Proteomes" id="UP000091820"/>
    </source>
</evidence>
<dbReference type="AlphaFoldDB" id="A0A1A9WQU0"/>
<evidence type="ECO:0000256" key="1">
    <source>
        <dbReference type="SAM" id="Phobius"/>
    </source>
</evidence>
<keyword evidence="3" id="KW-1185">Reference proteome</keyword>
<name>A0A1A9WQU0_9MUSC</name>
<protein>
    <submittedName>
        <fullName evidence="2">Uncharacterized protein</fullName>
    </submittedName>
</protein>
<evidence type="ECO:0000313" key="2">
    <source>
        <dbReference type="EnsemblMetazoa" id="GBRI028645-PA"/>
    </source>
</evidence>
<proteinExistence type="predicted"/>
<reference evidence="2" key="2">
    <citation type="submission" date="2020-05" db="UniProtKB">
        <authorList>
            <consortium name="EnsemblMetazoa"/>
        </authorList>
    </citation>
    <scope>IDENTIFICATION</scope>
    <source>
        <strain evidence="2">IAEA</strain>
    </source>
</reference>
<dbReference type="VEuPathDB" id="VectorBase:GBRI028645"/>
<sequence length="236" mass="25575">MKRARILHLKLKNEKLLGLYPGDGYSTAYESIAPPTAISSNSMSAKTKVARVQDILRYVTEATTKACLIISNLEISIFIIPAVRDRQRYELSITLISCRSSDDDGFFGISEGSEEFGFGRLSFKKQQTKYKCVKLSKTQISGSGRSAAAITLLRPFVILPGTAIPFEVLVAAVVTIGVLVVVTLVELPDKDDALALAFVGEKFFPFVVALLALTNVSAIAPSGGHKFVVCTKPRSK</sequence>
<reference evidence="3" key="1">
    <citation type="submission" date="2014-03" db="EMBL/GenBank/DDBJ databases">
        <authorList>
            <person name="Aksoy S."/>
            <person name="Warren W."/>
            <person name="Wilson R.K."/>
        </authorList>
    </citation>
    <scope>NUCLEOTIDE SEQUENCE [LARGE SCALE GENOMIC DNA]</scope>
    <source>
        <strain evidence="3">IAEA</strain>
    </source>
</reference>